<protein>
    <submittedName>
        <fullName evidence="2">Uncharacterized protein</fullName>
    </submittedName>
</protein>
<feature type="region of interest" description="Disordered" evidence="1">
    <location>
        <begin position="188"/>
        <end position="213"/>
    </location>
</feature>
<keyword evidence="2" id="KW-0614">Plasmid</keyword>
<accession>Q52596</accession>
<evidence type="ECO:0000256" key="1">
    <source>
        <dbReference type="SAM" id="MobiDB-lite"/>
    </source>
</evidence>
<reference evidence="2" key="1">
    <citation type="journal article" date="1989" name="Plasmid">
        <title>Sequence and distribution of IS866, a novel T region-associated insertion sequence from Agrobacterium tumefaciens.</title>
        <authorList>
            <person name="Bonnard G."/>
            <person name="Vincent F."/>
            <person name="Otten L."/>
        </authorList>
    </citation>
    <scope>NUCLEOTIDE SEQUENCE</scope>
    <source>
        <plasmid evidence="2">Ti</plasmid>
    </source>
</reference>
<proteinExistence type="predicted"/>
<feature type="compositionally biased region" description="Basic and acidic residues" evidence="1">
    <location>
        <begin position="199"/>
        <end position="213"/>
    </location>
</feature>
<organism evidence="2">
    <name type="scientific">Plasmid Ti</name>
    <dbReference type="NCBI Taxonomy" id="2512"/>
    <lineage>
        <taxon>other sequences</taxon>
        <taxon>plasmids</taxon>
    </lineage>
</organism>
<evidence type="ECO:0000313" key="2">
    <source>
        <dbReference type="EMBL" id="AAA88642.1"/>
    </source>
</evidence>
<geneLocation type="plasmid" evidence="2">
    <name>Ti</name>
</geneLocation>
<dbReference type="EMBL" id="M25805">
    <property type="protein sequence ID" value="AAA88642.1"/>
    <property type="molecule type" value="Genomic_DNA"/>
</dbReference>
<sequence length="234" mass="26073">MALPRSDLRETRGLSCQPCEELVHQRAGQVLADSPAMFRITTSDAVFDLVESGDTQQRLVNDGRALLWLGLDQLSAAVCPAEGQTQRIAARAFWRGEVGVAAIGIDLDRAVEAIEDFCGIFAVTSGPIMEHHARRRRSVPAAVVAQNSPEITGFRLAAPRIQHRGRSLVDIQSRAFRHQAFGHMVYHRRDRSARPPHPIRQDRAVDRHSVSGHDSRLPVQRHMFGMFGHGNLRQ</sequence>
<dbReference type="AlphaFoldDB" id="Q52596"/>
<name>Q52596_9ZZZZ</name>